<feature type="domain" description="UvrD-like helicase C-terminal" evidence="18">
    <location>
        <begin position="305"/>
        <end position="638"/>
    </location>
</feature>
<dbReference type="EMBL" id="JAFLEQ010000014">
    <property type="protein sequence ID" value="MBN9644447.1"/>
    <property type="molecule type" value="Genomic_DNA"/>
</dbReference>
<dbReference type="SUPFAM" id="SSF52540">
    <property type="entry name" value="P-loop containing nucleoside triphosphate hydrolases"/>
    <property type="match status" value="1"/>
</dbReference>
<dbReference type="Proteomes" id="UP000664332">
    <property type="component" value="Unassembled WGS sequence"/>
</dbReference>
<dbReference type="GO" id="GO:0000725">
    <property type="term" value="P:recombinational repair"/>
    <property type="evidence" value="ECO:0007669"/>
    <property type="project" value="TreeGrafter"/>
</dbReference>
<dbReference type="Gene3D" id="3.40.50.300">
    <property type="entry name" value="P-loop containing nucleotide triphosphate hydrolases"/>
    <property type="match status" value="3"/>
</dbReference>
<dbReference type="AlphaFoldDB" id="A0A939E2W8"/>
<comment type="similarity">
    <text evidence="1">Belongs to the helicase family. UvrD subfamily.</text>
</comment>
<evidence type="ECO:0000256" key="2">
    <source>
        <dbReference type="ARBA" id="ARBA00022722"/>
    </source>
</evidence>
<evidence type="ECO:0000256" key="16">
    <source>
        <dbReference type="SAM" id="MobiDB-lite"/>
    </source>
</evidence>
<evidence type="ECO:0000256" key="4">
    <source>
        <dbReference type="ARBA" id="ARBA00022763"/>
    </source>
</evidence>
<dbReference type="PANTHER" id="PTHR11070">
    <property type="entry name" value="UVRD / RECB / PCRA DNA HELICASE FAMILY MEMBER"/>
    <property type="match status" value="1"/>
</dbReference>
<dbReference type="Gene3D" id="1.10.486.10">
    <property type="entry name" value="PCRA, domain 4"/>
    <property type="match status" value="1"/>
</dbReference>
<evidence type="ECO:0000313" key="19">
    <source>
        <dbReference type="EMBL" id="MBN9644447.1"/>
    </source>
</evidence>
<evidence type="ECO:0000259" key="18">
    <source>
        <dbReference type="PROSITE" id="PS51217"/>
    </source>
</evidence>
<dbReference type="InterPro" id="IPR027417">
    <property type="entry name" value="P-loop_NTPase"/>
</dbReference>
<keyword evidence="9" id="KW-0238">DNA-binding</keyword>
<dbReference type="InterPro" id="IPR014016">
    <property type="entry name" value="UvrD-like_ATP-bd"/>
</dbReference>
<organism evidence="19 20">
    <name type="scientific">Corynebacterium mendelii</name>
    <dbReference type="NCBI Taxonomy" id="2765362"/>
    <lineage>
        <taxon>Bacteria</taxon>
        <taxon>Bacillati</taxon>
        <taxon>Actinomycetota</taxon>
        <taxon>Actinomycetes</taxon>
        <taxon>Mycobacteriales</taxon>
        <taxon>Corynebacteriaceae</taxon>
        <taxon>Corynebacterium</taxon>
    </lineage>
</organism>
<evidence type="ECO:0000256" key="12">
    <source>
        <dbReference type="ARBA" id="ARBA00034617"/>
    </source>
</evidence>
<keyword evidence="3 15" id="KW-0547">Nucleotide-binding</keyword>
<keyword evidence="4" id="KW-0227">DNA damage</keyword>
<evidence type="ECO:0000256" key="10">
    <source>
        <dbReference type="ARBA" id="ARBA00023204"/>
    </source>
</evidence>
<reference evidence="19" key="1">
    <citation type="submission" date="2021-03" db="EMBL/GenBank/DDBJ databases">
        <authorList>
            <person name="Sun Q."/>
        </authorList>
    </citation>
    <scope>NUCLEOTIDE SEQUENCE</scope>
    <source>
        <strain evidence="19">CCM 8862</strain>
    </source>
</reference>
<evidence type="ECO:0000256" key="8">
    <source>
        <dbReference type="ARBA" id="ARBA00022840"/>
    </source>
</evidence>
<dbReference type="InterPro" id="IPR000212">
    <property type="entry name" value="DNA_helicase_UvrD/REP"/>
</dbReference>
<dbReference type="GO" id="GO:0003677">
    <property type="term" value="F:DNA binding"/>
    <property type="evidence" value="ECO:0007669"/>
    <property type="project" value="UniProtKB-KW"/>
</dbReference>
<dbReference type="GO" id="GO:0033202">
    <property type="term" value="C:DNA helicase complex"/>
    <property type="evidence" value="ECO:0007669"/>
    <property type="project" value="TreeGrafter"/>
</dbReference>
<comment type="catalytic activity">
    <reaction evidence="12">
        <text>Couples ATP hydrolysis with the unwinding of duplex DNA by translocating in the 3'-5' direction.</text>
        <dbReference type="EC" id="5.6.2.4"/>
    </reaction>
</comment>
<keyword evidence="5 15" id="KW-0378">Hydrolase</keyword>
<evidence type="ECO:0000256" key="14">
    <source>
        <dbReference type="ARBA" id="ARBA00048988"/>
    </source>
</evidence>
<keyword evidence="8 15" id="KW-0067">ATP-binding</keyword>
<keyword evidence="10" id="KW-0234">DNA repair</keyword>
<dbReference type="GO" id="GO:0005829">
    <property type="term" value="C:cytosol"/>
    <property type="evidence" value="ECO:0007669"/>
    <property type="project" value="TreeGrafter"/>
</dbReference>
<dbReference type="InterPro" id="IPR038726">
    <property type="entry name" value="PDDEXK_AddAB-type"/>
</dbReference>
<evidence type="ECO:0000256" key="1">
    <source>
        <dbReference type="ARBA" id="ARBA00009922"/>
    </source>
</evidence>
<evidence type="ECO:0000256" key="13">
    <source>
        <dbReference type="ARBA" id="ARBA00034808"/>
    </source>
</evidence>
<keyword evidence="2" id="KW-0540">Nuclease</keyword>
<name>A0A939E2W8_9CORY</name>
<dbReference type="PROSITE" id="PS51198">
    <property type="entry name" value="UVRD_HELICASE_ATP_BIND"/>
    <property type="match status" value="1"/>
</dbReference>
<keyword evidence="6 15" id="KW-0347">Helicase</keyword>
<keyword evidence="11" id="KW-0413">Isomerase</keyword>
<protein>
    <recommendedName>
        <fullName evidence="13">DNA 3'-5' helicase</fullName>
        <ecNumber evidence="13">5.6.2.4</ecNumber>
    </recommendedName>
</protein>
<feature type="compositionally biased region" description="Low complexity" evidence="16">
    <location>
        <begin position="476"/>
        <end position="498"/>
    </location>
</feature>
<dbReference type="GO" id="GO:0005524">
    <property type="term" value="F:ATP binding"/>
    <property type="evidence" value="ECO:0007669"/>
    <property type="project" value="UniProtKB-UniRule"/>
</dbReference>
<dbReference type="GO" id="GO:0043138">
    <property type="term" value="F:3'-5' DNA helicase activity"/>
    <property type="evidence" value="ECO:0007669"/>
    <property type="project" value="UniProtKB-EC"/>
</dbReference>
<dbReference type="PANTHER" id="PTHR11070:SF59">
    <property type="entry name" value="DNA 3'-5' HELICASE"/>
    <property type="match status" value="1"/>
</dbReference>
<evidence type="ECO:0000256" key="3">
    <source>
        <dbReference type="ARBA" id="ARBA00022741"/>
    </source>
</evidence>
<dbReference type="RefSeq" id="WP_207278938.1">
    <property type="nucleotide sequence ID" value="NZ_JAFLEQ010000014.1"/>
</dbReference>
<dbReference type="PROSITE" id="PS51217">
    <property type="entry name" value="UVRD_HELICASE_CTER"/>
    <property type="match status" value="1"/>
</dbReference>
<gene>
    <name evidence="19" type="ORF">JZY06_07460</name>
</gene>
<evidence type="ECO:0000256" key="9">
    <source>
        <dbReference type="ARBA" id="ARBA00023125"/>
    </source>
</evidence>
<dbReference type="Pfam" id="PF00580">
    <property type="entry name" value="UvrD-helicase"/>
    <property type="match status" value="1"/>
</dbReference>
<feature type="domain" description="UvrD-like helicase ATP-binding" evidence="17">
    <location>
        <begin position="39"/>
        <end position="333"/>
    </location>
</feature>
<dbReference type="InterPro" id="IPR014017">
    <property type="entry name" value="DNA_helicase_UvrD-like_C"/>
</dbReference>
<evidence type="ECO:0000256" key="6">
    <source>
        <dbReference type="ARBA" id="ARBA00022806"/>
    </source>
</evidence>
<dbReference type="InterPro" id="IPR013986">
    <property type="entry name" value="DExx_box_DNA_helicase_dom_sf"/>
</dbReference>
<evidence type="ECO:0000256" key="5">
    <source>
        <dbReference type="ARBA" id="ARBA00022801"/>
    </source>
</evidence>
<dbReference type="Gene3D" id="3.90.320.10">
    <property type="match status" value="1"/>
</dbReference>
<dbReference type="Pfam" id="PF13361">
    <property type="entry name" value="UvrD_C"/>
    <property type="match status" value="1"/>
</dbReference>
<comment type="caution">
    <text evidence="19">The sequence shown here is derived from an EMBL/GenBank/DDBJ whole genome shotgun (WGS) entry which is preliminary data.</text>
</comment>
<keyword evidence="7" id="KW-0269">Exonuclease</keyword>
<evidence type="ECO:0000259" key="17">
    <source>
        <dbReference type="PROSITE" id="PS51198"/>
    </source>
</evidence>
<sequence>MTDTPVEAVFSPTSRKDQRESLRIRLVRAPARADAPVRDWTGPAGRLVDPATTGTWTVTGPAGSGVSELLLDAVATRIAGPDGLAGRTMVIATGKEQAFALAGRLRQKLGGDFTGGDAVVRSVHSLAFAVVRAHAARHNQPEPRLITGAEQDNAFRELLAGQAADQTGTWPEDLRPALALPGFARGLKDLILRAAERGLDPAQLAELGATHDRAVWVAAADFWRDYRRTMALSGTRTLSAAELVHTAVCLLEEDTGLAATVRAKADILAVDDAQNFDPASCRLIGMLADHARLAVIAGDTAQSVFHFRGATGQLLGGYPTGHTITLPGSFRHPVTSTVICPDTTTQADLIADTLRRRHAADGIAWRDMAVIVRSTGDTGPLTRRLAAADIPVASQQSDTVLTRQPLVKALLTALDTVTGHADAEKITELALGPIGGADPVLWRSLLRGLAGPARRAGTDAATFAARLVTGQTSLPGWDGAATATADDAPTATAGPADGTGRDDTAGEKKPSADPVLSPREDTVLRRVAGVLGAGRAAHARGESVEMLLWSLWSAAGLADKLAYAALGGGSAGARADADLDCVMALFDVAGDFTEHRPGSGAASFVRWMAAQDLPIVGRLRRDGGADAVTVVTAHGAAGGQWNTVIVAGVQEGSWPTTSVTGSLFDQEELVGLIDRDIDPSVHVNHLGERIREEQRLLDLACSRATDRLVVTAVDAPDSDEALEVSRFIDRDAATCYRPPADGGFPVISVPAVVGQLRRIVCDRQAGENDTAQAGRQLARLAAAGVPGADPAQWWGVHGPSTDTPPAGRDAPVRLSPSMIDTAVSCPLRAVLGRWGNEDADTTNLVLGTIIHAFAQGLADGIDPEAAADAAARTWLEYLCPPPWRKQAAEEEFRAALNRTATHVAATAARCDPVGAEIPVRVPVAATADGRPIIINGRLDRLDLTGTDKAAIITDFKTGTTIPTRRAANDNLQLYAYQLALSKGQITTGPDGPEITAADSPDNTIAIDHAELVYVRAPNKTSGIAVLAQARKDAVQLAGLEKVLVELAAATHGPQLAAYVTDACRRTDFAAVCRFVAEGRTTTNDRP</sequence>
<evidence type="ECO:0000313" key="20">
    <source>
        <dbReference type="Proteomes" id="UP000664332"/>
    </source>
</evidence>
<dbReference type="Pfam" id="PF12705">
    <property type="entry name" value="PDDEXK_1"/>
    <property type="match status" value="1"/>
</dbReference>
<dbReference type="InterPro" id="IPR011604">
    <property type="entry name" value="PDDEXK-like_dom_sf"/>
</dbReference>
<proteinExistence type="inferred from homology"/>
<comment type="catalytic activity">
    <reaction evidence="14">
        <text>ATP + H2O = ADP + phosphate + H(+)</text>
        <dbReference type="Rhea" id="RHEA:13065"/>
        <dbReference type="ChEBI" id="CHEBI:15377"/>
        <dbReference type="ChEBI" id="CHEBI:15378"/>
        <dbReference type="ChEBI" id="CHEBI:30616"/>
        <dbReference type="ChEBI" id="CHEBI:43474"/>
        <dbReference type="ChEBI" id="CHEBI:456216"/>
        <dbReference type="EC" id="5.6.2.4"/>
    </reaction>
</comment>
<feature type="binding site" evidence="15">
    <location>
        <begin position="60"/>
        <end position="67"/>
    </location>
    <ligand>
        <name>ATP</name>
        <dbReference type="ChEBI" id="CHEBI:30616"/>
    </ligand>
</feature>
<dbReference type="GO" id="GO:0004527">
    <property type="term" value="F:exonuclease activity"/>
    <property type="evidence" value="ECO:0007669"/>
    <property type="project" value="UniProtKB-KW"/>
</dbReference>
<feature type="region of interest" description="Disordered" evidence="16">
    <location>
        <begin position="476"/>
        <end position="519"/>
    </location>
</feature>
<dbReference type="Gene3D" id="1.10.10.160">
    <property type="match status" value="1"/>
</dbReference>
<accession>A0A939E2W8</accession>
<evidence type="ECO:0000256" key="7">
    <source>
        <dbReference type="ARBA" id="ARBA00022839"/>
    </source>
</evidence>
<feature type="compositionally biased region" description="Basic and acidic residues" evidence="16">
    <location>
        <begin position="499"/>
        <end position="511"/>
    </location>
</feature>
<dbReference type="EC" id="5.6.2.4" evidence="13"/>
<evidence type="ECO:0000256" key="11">
    <source>
        <dbReference type="ARBA" id="ARBA00023235"/>
    </source>
</evidence>
<keyword evidence="20" id="KW-1185">Reference proteome</keyword>
<evidence type="ECO:0000256" key="15">
    <source>
        <dbReference type="PROSITE-ProRule" id="PRU00560"/>
    </source>
</evidence>